<name>A0A2M7TGJ8_9BACT</name>
<dbReference type="Proteomes" id="UP000230553">
    <property type="component" value="Unassembled WGS sequence"/>
</dbReference>
<dbReference type="SUPFAM" id="SSF52540">
    <property type="entry name" value="P-loop containing nucleoside triphosphate hydrolases"/>
    <property type="match status" value="1"/>
</dbReference>
<comment type="caution">
    <text evidence="4">The sequence shown here is derived from an EMBL/GenBank/DDBJ whole genome shotgun (WGS) entry which is preliminary data.</text>
</comment>
<evidence type="ECO:0000256" key="1">
    <source>
        <dbReference type="SAM" id="Coils"/>
    </source>
</evidence>
<evidence type="ECO:0000313" key="4">
    <source>
        <dbReference type="EMBL" id="PIZ45172.1"/>
    </source>
</evidence>
<feature type="domain" description="RecF/RecN/SMC N-terminal" evidence="3">
    <location>
        <begin position="2"/>
        <end position="721"/>
    </location>
</feature>
<feature type="coiled-coil region" evidence="1">
    <location>
        <begin position="380"/>
        <end position="470"/>
    </location>
</feature>
<dbReference type="InterPro" id="IPR027417">
    <property type="entry name" value="P-loop_NTPase"/>
</dbReference>
<evidence type="ECO:0000256" key="2">
    <source>
        <dbReference type="SAM" id="MobiDB-lite"/>
    </source>
</evidence>
<feature type="compositionally biased region" description="Acidic residues" evidence="2">
    <location>
        <begin position="605"/>
        <end position="617"/>
    </location>
</feature>
<accession>A0A2M7TGJ8</accession>
<sequence length="732" mass="83842">MYLKSLELNGFKSFASKTVLDFPAGITAIVGPNGSGKSNIIDAVRWLLGERENKNLRSAKAENLIFNGAPKKAKMSMAQAGLYFDNGSGFFPVDFKEVAVTKRVTRDGISQYFINKSEVRHKDIIDFFSRSRLGAKGLTIIGQGDSDLFVKASTQERRAMIEEILGLREYQIKKNEAERKLKNTGFNLEKVSAMMAEVAPRLRMLKRQTNKWLKRTEIENELKGIENFYFSQKLKEITDKEDEISPTLNQLERQIAEKRKEMSVAETELKKIEARPQEYSEMKEIKNKREGLSVKRSEIEKELGRLEAKMEFLGKEKKNEGKSLSNQELVILISETKENLERISENSDIEELKKGLRAMINKITDFLNPPKGEEQKPKEFFEFEKLKENLLKDFDKLEKELKSLENREVEIAQGIEDFNKNFQKAFEVLESKRKELADFEERKNKILFEKERLNLRIQDLESQLRQIGRDIKEFPNSDPKSLILNPQFSDVLDIERKMFKLRSELASMGEVDEALIKEAKEIEEHYNFLNTQSADLGKAVVDLRNLIKELSEKIYSEFNGSLRLINEEFNKFFRLMFGGGQAKIKIKNQKSKIKNDEADSNGGEAEVENIENEEDKEEQAGVEIELSLPKKKINSLELLSGGERSLVSIAALFALISISPPPFLLLDEVEATLDENNSRRFANLIQEFSKKTQFIIVTHNRAVMEAADVLYGITVCDEGTSKVISLKMEAAS</sequence>
<dbReference type="PANTHER" id="PTHR43977">
    <property type="entry name" value="STRUCTURAL MAINTENANCE OF CHROMOSOMES PROTEIN 3"/>
    <property type="match status" value="1"/>
</dbReference>
<gene>
    <name evidence="4" type="ORF">COY31_00930</name>
</gene>
<dbReference type="InterPro" id="IPR003395">
    <property type="entry name" value="RecF/RecN/SMC_N"/>
</dbReference>
<evidence type="ECO:0000259" key="3">
    <source>
        <dbReference type="Pfam" id="PF02463"/>
    </source>
</evidence>
<evidence type="ECO:0000313" key="5">
    <source>
        <dbReference type="Proteomes" id="UP000230553"/>
    </source>
</evidence>
<feature type="coiled-coil region" evidence="1">
    <location>
        <begin position="248"/>
        <end position="353"/>
    </location>
</feature>
<feature type="region of interest" description="Disordered" evidence="2">
    <location>
        <begin position="594"/>
        <end position="621"/>
    </location>
</feature>
<organism evidence="4 5">
    <name type="scientific">Candidatus Wolfebacteria bacterium CG_4_10_14_0_2_um_filter_39_18</name>
    <dbReference type="NCBI Taxonomy" id="1975061"/>
    <lineage>
        <taxon>Bacteria</taxon>
        <taxon>Candidatus Wolfeibacteriota</taxon>
    </lineage>
</organism>
<protein>
    <recommendedName>
        <fullName evidence="3">RecF/RecN/SMC N-terminal domain-containing protein</fullName>
    </recommendedName>
</protein>
<dbReference type="EMBL" id="PFNM01000017">
    <property type="protein sequence ID" value="PIZ45172.1"/>
    <property type="molecule type" value="Genomic_DNA"/>
</dbReference>
<keyword evidence="1" id="KW-0175">Coiled coil</keyword>
<dbReference type="AlphaFoldDB" id="A0A2M7TGJ8"/>
<reference evidence="5" key="1">
    <citation type="submission" date="2017-09" db="EMBL/GenBank/DDBJ databases">
        <title>Depth-based differentiation of microbial function through sediment-hosted aquifers and enrichment of novel symbionts in the deep terrestrial subsurface.</title>
        <authorList>
            <person name="Probst A.J."/>
            <person name="Ladd B."/>
            <person name="Jarett J.K."/>
            <person name="Geller-Mcgrath D.E."/>
            <person name="Sieber C.M.K."/>
            <person name="Emerson J.B."/>
            <person name="Anantharaman K."/>
            <person name="Thomas B.C."/>
            <person name="Malmstrom R."/>
            <person name="Stieglmeier M."/>
            <person name="Klingl A."/>
            <person name="Woyke T."/>
            <person name="Ryan C.M."/>
            <person name="Banfield J.F."/>
        </authorList>
    </citation>
    <scope>NUCLEOTIDE SEQUENCE [LARGE SCALE GENOMIC DNA]</scope>
</reference>
<dbReference type="Gene3D" id="3.40.50.300">
    <property type="entry name" value="P-loop containing nucleotide triphosphate hydrolases"/>
    <property type="match status" value="2"/>
</dbReference>
<proteinExistence type="predicted"/>
<dbReference type="SUPFAM" id="SSF90257">
    <property type="entry name" value="Myosin rod fragments"/>
    <property type="match status" value="1"/>
</dbReference>
<dbReference type="Pfam" id="PF02463">
    <property type="entry name" value="SMC_N"/>
    <property type="match status" value="1"/>
</dbReference>